<evidence type="ECO:0000256" key="1">
    <source>
        <dbReference type="ARBA" id="ARBA00010923"/>
    </source>
</evidence>
<keyword evidence="2" id="KW-0680">Restriction system</keyword>
<dbReference type="EMBL" id="BNAH01000004">
    <property type="protein sequence ID" value="GHE85920.1"/>
    <property type="molecule type" value="Genomic_DNA"/>
</dbReference>
<dbReference type="CDD" id="cd17246">
    <property type="entry name" value="RMtype1_S_SonII-TRD2-CR2_like"/>
    <property type="match status" value="2"/>
</dbReference>
<evidence type="ECO:0000256" key="2">
    <source>
        <dbReference type="ARBA" id="ARBA00022747"/>
    </source>
</evidence>
<dbReference type="InterPro" id="IPR000055">
    <property type="entry name" value="Restrct_endonuc_typeI_TRD"/>
</dbReference>
<reference evidence="7" key="1">
    <citation type="journal article" date="2019" name="Int. J. Syst. Evol. Microbiol.">
        <title>The Global Catalogue of Microorganisms (GCM) 10K type strain sequencing project: providing services to taxonomists for standard genome sequencing and annotation.</title>
        <authorList>
            <consortium name="The Broad Institute Genomics Platform"/>
            <consortium name="The Broad Institute Genome Sequencing Center for Infectious Disease"/>
            <person name="Wu L."/>
            <person name="Ma J."/>
        </authorList>
    </citation>
    <scope>NUCLEOTIDE SEQUENCE [LARGE SCALE GENOMIC DNA]</scope>
    <source>
        <strain evidence="7">CGMCC 1.15922</strain>
    </source>
</reference>
<dbReference type="PANTHER" id="PTHR43140:SF1">
    <property type="entry name" value="TYPE I RESTRICTION ENZYME ECOKI SPECIFICITY SUBUNIT"/>
    <property type="match status" value="1"/>
</dbReference>
<organism evidence="6 7">
    <name type="scientific">Thalassotalea profundi</name>
    <dbReference type="NCBI Taxonomy" id="2036687"/>
    <lineage>
        <taxon>Bacteria</taxon>
        <taxon>Pseudomonadati</taxon>
        <taxon>Pseudomonadota</taxon>
        <taxon>Gammaproteobacteria</taxon>
        <taxon>Alteromonadales</taxon>
        <taxon>Colwelliaceae</taxon>
        <taxon>Thalassotalea</taxon>
    </lineage>
</organism>
<evidence type="ECO:0000256" key="4">
    <source>
        <dbReference type="SAM" id="Coils"/>
    </source>
</evidence>
<proteinExistence type="inferred from homology"/>
<gene>
    <name evidence="6" type="ORF">GCM10011501_13870</name>
</gene>
<dbReference type="SUPFAM" id="SSF116734">
    <property type="entry name" value="DNA methylase specificity domain"/>
    <property type="match status" value="2"/>
</dbReference>
<dbReference type="RefSeq" id="WP_189377524.1">
    <property type="nucleotide sequence ID" value="NZ_BNAH01000004.1"/>
</dbReference>
<evidence type="ECO:0000313" key="6">
    <source>
        <dbReference type="EMBL" id="GHE85920.1"/>
    </source>
</evidence>
<evidence type="ECO:0000313" key="7">
    <source>
        <dbReference type="Proteomes" id="UP000626370"/>
    </source>
</evidence>
<comment type="similarity">
    <text evidence="1">Belongs to the type-I restriction system S methylase family.</text>
</comment>
<dbReference type="InterPro" id="IPR051212">
    <property type="entry name" value="Type-I_RE_S_subunit"/>
</dbReference>
<dbReference type="Pfam" id="PF01420">
    <property type="entry name" value="Methylase_S"/>
    <property type="match status" value="2"/>
</dbReference>
<sequence length="529" mass="59729">MNSSAVIIKKCVEEFASFESLKRKKQKEKVFKKGILWDFSDQITAGWYIADLFDVTNLITCGVAKRPEYVEEGIPFLSAQNARPFKTNLNKIRYIDENTFKKITVGGKPEKGDILYTRVGNCGEAATVPYDFNFGVYVSLTLIKPNSLFLYSDYLTAFLNSRFGIMQASQGAIGIGLKNLNVDNVRRYKIPLPPISEQKRIVEKLDSLLAQVDTIQQRLNNLPNIIKRFRQSVLAAAVSGKLTEQWRVVHKFDIKLSELKLVKELLITKKEIKNDLVFETTEGTFAIPESWEFIKLQSLANKVTDGEHKTPKREESGRFLLSARNVRDGYIDTSNVDFVGDDEYAKLRKRCNPNKGDILISCSGSVGRISLVDKDDEYVMVRSAALVKTLPEYVSNKFLMYVLQSPHIQKQIVDASKSTAQANLFLGPIKNLFIPYLPIEEQTEIVRLVEQYFALADTLEKNLANAKQRVDNLTQSILAKAFKGELVPQDPNDEPADKLLERIKAARLEAEKLEKAAKKAAKASKAKKN</sequence>
<feature type="domain" description="Type I restriction modification DNA specificity" evidence="5">
    <location>
        <begin position="288"/>
        <end position="465"/>
    </location>
</feature>
<name>A0ABQ3IJY3_9GAMM</name>
<dbReference type="InterPro" id="IPR044946">
    <property type="entry name" value="Restrct_endonuc_typeI_TRD_sf"/>
</dbReference>
<dbReference type="PANTHER" id="PTHR43140">
    <property type="entry name" value="TYPE-1 RESTRICTION ENZYME ECOKI SPECIFICITY PROTEIN"/>
    <property type="match status" value="1"/>
</dbReference>
<evidence type="ECO:0000259" key="5">
    <source>
        <dbReference type="Pfam" id="PF01420"/>
    </source>
</evidence>
<feature type="coiled-coil region" evidence="4">
    <location>
        <begin position="449"/>
        <end position="523"/>
    </location>
</feature>
<comment type="caution">
    <text evidence="6">The sequence shown here is derived from an EMBL/GenBank/DDBJ whole genome shotgun (WGS) entry which is preliminary data.</text>
</comment>
<dbReference type="Proteomes" id="UP000626370">
    <property type="component" value="Unassembled WGS sequence"/>
</dbReference>
<evidence type="ECO:0000256" key="3">
    <source>
        <dbReference type="ARBA" id="ARBA00023125"/>
    </source>
</evidence>
<feature type="domain" description="Type I restriction modification DNA specificity" evidence="5">
    <location>
        <begin position="109"/>
        <end position="222"/>
    </location>
</feature>
<protein>
    <recommendedName>
        <fullName evidence="5">Type I restriction modification DNA specificity domain-containing protein</fullName>
    </recommendedName>
</protein>
<keyword evidence="7" id="KW-1185">Reference proteome</keyword>
<dbReference type="Gene3D" id="3.90.220.20">
    <property type="entry name" value="DNA methylase specificity domains"/>
    <property type="match status" value="2"/>
</dbReference>
<accession>A0ABQ3IJY3</accession>
<keyword evidence="4" id="KW-0175">Coiled coil</keyword>
<keyword evidence="3" id="KW-0238">DNA-binding</keyword>